<feature type="transmembrane region" description="Helical" evidence="11">
    <location>
        <begin position="12"/>
        <end position="31"/>
    </location>
</feature>
<keyword evidence="8 11" id="KW-0333">Golgi apparatus</keyword>
<comment type="subcellular location">
    <subcellularLocation>
        <location evidence="1 11">Golgi apparatus membrane</location>
        <topology evidence="1 11">Single-pass type II membrane protein</topology>
    </subcellularLocation>
</comment>
<dbReference type="Proteomes" id="UP000085678">
    <property type="component" value="Unplaced"/>
</dbReference>
<evidence type="ECO:0000256" key="4">
    <source>
        <dbReference type="ARBA" id="ARBA00022679"/>
    </source>
</evidence>
<dbReference type="OMA" id="NTERRRM"/>
<evidence type="ECO:0000256" key="8">
    <source>
        <dbReference type="ARBA" id="ARBA00023034"/>
    </source>
</evidence>
<dbReference type="GeneID" id="106180042"/>
<proteinExistence type="inferred from homology"/>
<evidence type="ECO:0000256" key="9">
    <source>
        <dbReference type="ARBA" id="ARBA00023136"/>
    </source>
</evidence>
<dbReference type="KEGG" id="lak:106180042"/>
<keyword evidence="6 11" id="KW-0735">Signal-anchor</keyword>
<name>A0A1S3K9Q0_LINAN</name>
<dbReference type="OrthoDB" id="115198at2759"/>
<dbReference type="GO" id="GO:0016758">
    <property type="term" value="F:hexosyltransferase activity"/>
    <property type="evidence" value="ECO:0007669"/>
    <property type="project" value="InterPro"/>
</dbReference>
<dbReference type="RefSeq" id="XP_013419359.1">
    <property type="nucleotide sequence ID" value="XM_013563905.2"/>
</dbReference>
<evidence type="ECO:0000313" key="13">
    <source>
        <dbReference type="RefSeq" id="XP_013419358.1"/>
    </source>
</evidence>
<dbReference type="Gene3D" id="3.90.550.50">
    <property type="match status" value="1"/>
</dbReference>
<evidence type="ECO:0000256" key="5">
    <source>
        <dbReference type="ARBA" id="ARBA00022692"/>
    </source>
</evidence>
<evidence type="ECO:0000256" key="1">
    <source>
        <dbReference type="ARBA" id="ARBA00004323"/>
    </source>
</evidence>
<keyword evidence="4" id="KW-0808">Transferase</keyword>
<dbReference type="GO" id="GO:0006493">
    <property type="term" value="P:protein O-linked glycosylation"/>
    <property type="evidence" value="ECO:0007669"/>
    <property type="project" value="TreeGrafter"/>
</dbReference>
<dbReference type="RefSeq" id="XP_013419358.1">
    <property type="nucleotide sequence ID" value="XM_013563904.1"/>
</dbReference>
<keyword evidence="10" id="KW-0325">Glycoprotein</keyword>
<comment type="similarity">
    <text evidence="2 11">Belongs to the glycosyltransferase 31 family.</text>
</comment>
<keyword evidence="9 11" id="KW-0472">Membrane</keyword>
<accession>A0A1S3K9Q0</accession>
<evidence type="ECO:0000313" key="12">
    <source>
        <dbReference type="Proteomes" id="UP000085678"/>
    </source>
</evidence>
<evidence type="ECO:0000256" key="11">
    <source>
        <dbReference type="RuleBase" id="RU363063"/>
    </source>
</evidence>
<keyword evidence="5 11" id="KW-0812">Transmembrane</keyword>
<keyword evidence="3 11" id="KW-0328">Glycosyltransferase</keyword>
<evidence type="ECO:0000256" key="7">
    <source>
        <dbReference type="ARBA" id="ARBA00022989"/>
    </source>
</evidence>
<dbReference type="FunFam" id="3.90.550.50:FF:000001">
    <property type="entry name" value="Hexosyltransferase"/>
    <property type="match status" value="1"/>
</dbReference>
<dbReference type="EC" id="2.4.1.-" evidence="11"/>
<dbReference type="InterPro" id="IPR002659">
    <property type="entry name" value="Glyco_trans_31"/>
</dbReference>
<evidence type="ECO:0000256" key="6">
    <source>
        <dbReference type="ARBA" id="ARBA00022968"/>
    </source>
</evidence>
<evidence type="ECO:0000313" key="14">
    <source>
        <dbReference type="RefSeq" id="XP_013419359.1"/>
    </source>
</evidence>
<dbReference type="Pfam" id="PF01762">
    <property type="entry name" value="Galactosyl_T"/>
    <property type="match status" value="1"/>
</dbReference>
<keyword evidence="12" id="KW-1185">Reference proteome</keyword>
<sequence>MVRKHTRTKLYCVCQISVLILAVQGMVYFFFLDKPRLLKAGPRLEQGGTEVTYESLSPGLMLSGGGRLSVNLTQGRGKLVSLAPGQKRVERPQPLGPYEGPNQYYGKHSVKYQISAHKLEVEGANLHEFNYYMKPRGICDIQREVFLLIIIHSRPENFKNRNIIRKTWGSPEYFLVNGSRDSLVKTVFVLGLSLNNTIDARLDQENALYHDLIQEDYRDHYRNMTYKHMASFKWISQNCNNSKYVLKADDDVMADIFTVVRLLQHLPQAEKEKDFIMGAITTPSVYRKKNTQWYVTTEEYRDNTYQTYPMGLAYVTTTRAVNRMFRASLTTPFYWIDDVYVGILAAKVGGVNFRRINGKMALWFMGDIDKTFLKRGYYFAHLQSPGVHFTWTIFNRLLSREHVPSIKIPKK</sequence>
<dbReference type="PANTHER" id="PTHR11214">
    <property type="entry name" value="BETA-1,3-N-ACETYLGLUCOSAMINYLTRANSFERASE"/>
    <property type="match status" value="1"/>
</dbReference>
<protein>
    <recommendedName>
        <fullName evidence="11">Hexosyltransferase</fullName>
        <ecNumber evidence="11">2.4.1.-</ecNumber>
    </recommendedName>
</protein>
<gene>
    <name evidence="13 14 15" type="primary">LOC106180042</name>
</gene>
<dbReference type="PANTHER" id="PTHR11214:SF364">
    <property type="entry name" value="HEXOSYLTRANSFERASE"/>
    <property type="match status" value="1"/>
</dbReference>
<dbReference type="GO" id="GO:0000139">
    <property type="term" value="C:Golgi membrane"/>
    <property type="evidence" value="ECO:0007669"/>
    <property type="project" value="UniProtKB-SubCell"/>
</dbReference>
<keyword evidence="7 11" id="KW-1133">Transmembrane helix</keyword>
<organism evidence="12 13">
    <name type="scientific">Lingula anatina</name>
    <name type="common">Brachiopod</name>
    <name type="synonym">Lingula unguis</name>
    <dbReference type="NCBI Taxonomy" id="7574"/>
    <lineage>
        <taxon>Eukaryota</taxon>
        <taxon>Metazoa</taxon>
        <taxon>Spiralia</taxon>
        <taxon>Lophotrochozoa</taxon>
        <taxon>Brachiopoda</taxon>
        <taxon>Linguliformea</taxon>
        <taxon>Lingulata</taxon>
        <taxon>Lingulida</taxon>
        <taxon>Linguloidea</taxon>
        <taxon>Lingulidae</taxon>
        <taxon>Lingula</taxon>
    </lineage>
</organism>
<dbReference type="RefSeq" id="XP_013419360.1">
    <property type="nucleotide sequence ID" value="XM_013563906.1"/>
</dbReference>
<evidence type="ECO:0000256" key="10">
    <source>
        <dbReference type="ARBA" id="ARBA00023180"/>
    </source>
</evidence>
<reference evidence="13 14" key="1">
    <citation type="submission" date="2025-04" db="UniProtKB">
        <authorList>
            <consortium name="RefSeq"/>
        </authorList>
    </citation>
    <scope>IDENTIFICATION</scope>
    <source>
        <tissue evidence="13 14">Gonads</tissue>
    </source>
</reference>
<dbReference type="AlphaFoldDB" id="A0A1S3K9Q0"/>
<evidence type="ECO:0000313" key="15">
    <source>
        <dbReference type="RefSeq" id="XP_013419360.1"/>
    </source>
</evidence>
<evidence type="ECO:0000256" key="3">
    <source>
        <dbReference type="ARBA" id="ARBA00022676"/>
    </source>
</evidence>
<evidence type="ECO:0000256" key="2">
    <source>
        <dbReference type="ARBA" id="ARBA00008661"/>
    </source>
</evidence>